<evidence type="ECO:0000256" key="3">
    <source>
        <dbReference type="ARBA" id="ARBA00023163"/>
    </source>
</evidence>
<dbReference type="SUPFAM" id="SSF46785">
    <property type="entry name" value="Winged helix' DNA-binding domain"/>
    <property type="match status" value="1"/>
</dbReference>
<dbReference type="AlphaFoldDB" id="A0A345T1X4"/>
<dbReference type="CDD" id="cd07377">
    <property type="entry name" value="WHTH_GntR"/>
    <property type="match status" value="1"/>
</dbReference>
<dbReference type="GO" id="GO:0003700">
    <property type="term" value="F:DNA-binding transcription factor activity"/>
    <property type="evidence" value="ECO:0007669"/>
    <property type="project" value="InterPro"/>
</dbReference>
<evidence type="ECO:0000313" key="8">
    <source>
        <dbReference type="Proteomes" id="UP000249340"/>
    </source>
</evidence>
<dbReference type="PROSITE" id="PS50977">
    <property type="entry name" value="HTH_TETR_2"/>
    <property type="match status" value="1"/>
</dbReference>
<feature type="DNA-binding region" description="H-T-H motif" evidence="4">
    <location>
        <begin position="119"/>
        <end position="138"/>
    </location>
</feature>
<dbReference type="InterPro" id="IPR001647">
    <property type="entry name" value="HTH_TetR"/>
</dbReference>
<dbReference type="InterPro" id="IPR009057">
    <property type="entry name" value="Homeodomain-like_sf"/>
</dbReference>
<name>A0A345T1X4_9ACTN</name>
<keyword evidence="3" id="KW-0804">Transcription</keyword>
<dbReference type="InterPro" id="IPR036390">
    <property type="entry name" value="WH_DNA-bd_sf"/>
</dbReference>
<dbReference type="Pfam" id="PF00392">
    <property type="entry name" value="GntR"/>
    <property type="match status" value="1"/>
</dbReference>
<protein>
    <submittedName>
        <fullName evidence="7">GntR family transcriptional regulator</fullName>
    </submittedName>
</protein>
<dbReference type="PROSITE" id="PS50949">
    <property type="entry name" value="HTH_GNTR"/>
    <property type="match status" value="1"/>
</dbReference>
<dbReference type="InterPro" id="IPR036388">
    <property type="entry name" value="WH-like_DNA-bd_sf"/>
</dbReference>
<dbReference type="InterPro" id="IPR004111">
    <property type="entry name" value="Repressor_TetR_C"/>
</dbReference>
<dbReference type="Proteomes" id="UP000249340">
    <property type="component" value="Chromosome"/>
</dbReference>
<dbReference type="InterPro" id="IPR036271">
    <property type="entry name" value="Tet_transcr_reg_TetR-rel_C_sf"/>
</dbReference>
<evidence type="ECO:0000313" key="7">
    <source>
        <dbReference type="EMBL" id="AXI79979.1"/>
    </source>
</evidence>
<keyword evidence="1" id="KW-0805">Transcription regulation</keyword>
<dbReference type="InterPro" id="IPR050109">
    <property type="entry name" value="HTH-type_TetR-like_transc_reg"/>
</dbReference>
<dbReference type="SMART" id="SM00345">
    <property type="entry name" value="HTH_GNTR"/>
    <property type="match status" value="1"/>
</dbReference>
<keyword evidence="8" id="KW-1185">Reference proteome</keyword>
<feature type="domain" description="HTH gntR-type" evidence="5">
    <location>
        <begin position="13"/>
        <end position="81"/>
    </location>
</feature>
<proteinExistence type="predicted"/>
<dbReference type="Pfam" id="PF02909">
    <property type="entry name" value="TetR_C_1"/>
    <property type="match status" value="1"/>
</dbReference>
<dbReference type="GO" id="GO:0000976">
    <property type="term" value="F:transcription cis-regulatory region binding"/>
    <property type="evidence" value="ECO:0007669"/>
    <property type="project" value="TreeGrafter"/>
</dbReference>
<dbReference type="PANTHER" id="PTHR30055:SF151">
    <property type="entry name" value="TRANSCRIPTIONAL REGULATORY PROTEIN"/>
    <property type="match status" value="1"/>
</dbReference>
<dbReference type="Gene3D" id="1.10.10.10">
    <property type="entry name" value="Winged helix-like DNA-binding domain superfamily/Winged helix DNA-binding domain"/>
    <property type="match status" value="1"/>
</dbReference>
<dbReference type="EMBL" id="CP031264">
    <property type="protein sequence ID" value="AXI79979.1"/>
    <property type="molecule type" value="Genomic_DNA"/>
</dbReference>
<dbReference type="SUPFAM" id="SSF48498">
    <property type="entry name" value="Tetracyclin repressor-like, C-terminal domain"/>
    <property type="match status" value="1"/>
</dbReference>
<keyword evidence="2 4" id="KW-0238">DNA-binding</keyword>
<dbReference type="OrthoDB" id="2570341at2"/>
<dbReference type="InterPro" id="IPR000524">
    <property type="entry name" value="Tscrpt_reg_HTH_GntR"/>
</dbReference>
<dbReference type="Pfam" id="PF00440">
    <property type="entry name" value="TetR_N"/>
    <property type="match status" value="1"/>
</dbReference>
<dbReference type="SUPFAM" id="SSF46689">
    <property type="entry name" value="Homeodomain-like"/>
    <property type="match status" value="1"/>
</dbReference>
<dbReference type="GO" id="GO:0045892">
    <property type="term" value="P:negative regulation of DNA-templated transcription"/>
    <property type="evidence" value="ECO:0007669"/>
    <property type="project" value="InterPro"/>
</dbReference>
<evidence type="ECO:0000259" key="5">
    <source>
        <dbReference type="PROSITE" id="PS50949"/>
    </source>
</evidence>
<evidence type="ECO:0000256" key="4">
    <source>
        <dbReference type="PROSITE-ProRule" id="PRU00335"/>
    </source>
</evidence>
<dbReference type="Gene3D" id="1.10.357.10">
    <property type="entry name" value="Tetracycline Repressor, domain 2"/>
    <property type="match status" value="1"/>
</dbReference>
<evidence type="ECO:0000256" key="2">
    <source>
        <dbReference type="ARBA" id="ARBA00023125"/>
    </source>
</evidence>
<dbReference type="Gene3D" id="1.10.10.60">
    <property type="entry name" value="Homeodomain-like"/>
    <property type="match status" value="1"/>
</dbReference>
<organism evidence="7 8">
    <name type="scientific">Peterkaempfera bronchialis</name>
    <dbReference type="NCBI Taxonomy" id="2126346"/>
    <lineage>
        <taxon>Bacteria</taxon>
        <taxon>Bacillati</taxon>
        <taxon>Actinomycetota</taxon>
        <taxon>Actinomycetes</taxon>
        <taxon>Kitasatosporales</taxon>
        <taxon>Streptomycetaceae</taxon>
        <taxon>Peterkaempfera</taxon>
    </lineage>
</organism>
<dbReference type="KEGG" id="stri:C7M71_023845"/>
<accession>A0A345T1X4</accession>
<dbReference type="PANTHER" id="PTHR30055">
    <property type="entry name" value="HTH-TYPE TRANSCRIPTIONAL REGULATOR RUTR"/>
    <property type="match status" value="1"/>
</dbReference>
<gene>
    <name evidence="7" type="ORF">C7M71_023845</name>
</gene>
<reference evidence="8" key="1">
    <citation type="submission" date="2018-07" db="EMBL/GenBank/DDBJ databases">
        <title>Streptacidiphilus bronchialis DSM 106435 chromosome.</title>
        <authorList>
            <person name="Batra D."/>
            <person name="Gulvik C.A."/>
        </authorList>
    </citation>
    <scope>NUCLEOTIDE SEQUENCE [LARGE SCALE GENOMIC DNA]</scope>
    <source>
        <strain evidence="8">DSM 106435</strain>
    </source>
</reference>
<evidence type="ECO:0000259" key="6">
    <source>
        <dbReference type="PROSITE" id="PS50977"/>
    </source>
</evidence>
<feature type="domain" description="HTH tetR-type" evidence="6">
    <location>
        <begin position="96"/>
        <end position="156"/>
    </location>
</feature>
<evidence type="ECO:0000256" key="1">
    <source>
        <dbReference type="ARBA" id="ARBA00023015"/>
    </source>
</evidence>
<sequence length="321" mass="34955">MEVAVAHSTAQPDPPYARIVAEIRRRIADGELRQGERVPSTRQITQEWGVAMATASKVLAALRQQGLVRAVPGVGTVVVAAPAPPASCRERPGGPDLTRERIVRAAVECADAEGLAALSMRRVAAEFGVATMTLYHYVPGKDELVLLMADAALGEQRLPDVPPPGWRARLELLARLQWAVYRSHPWLASVISMTRPQPLLNGIPHTEWALAALDATGLPPEDVLHAAVSLIGYVRGTAVSLETEAEARRDTGLTDQEWLEHEEQSWNETMVAAFPRLARFTTGSEVDLTLDSVFEFGLRRQLDGLAVLIGQRRAGRQQPPA</sequence>